<gene>
    <name evidence="3" type="ORF">BN1205_109170</name>
</gene>
<feature type="region of interest" description="Disordered" evidence="2">
    <location>
        <begin position="1444"/>
        <end position="1475"/>
    </location>
</feature>
<organism evidence="3">
    <name type="scientific">Toxoplasma gondii (strain ATCC 50861 / VEG)</name>
    <dbReference type="NCBI Taxonomy" id="432359"/>
    <lineage>
        <taxon>Eukaryota</taxon>
        <taxon>Sar</taxon>
        <taxon>Alveolata</taxon>
        <taxon>Apicomplexa</taxon>
        <taxon>Conoidasida</taxon>
        <taxon>Coccidia</taxon>
        <taxon>Eucoccidiorida</taxon>
        <taxon>Eimeriorina</taxon>
        <taxon>Sarcocystidae</taxon>
        <taxon>Toxoplasma</taxon>
    </lineage>
</organism>
<sequence>MSEEGAQQLYWDEDAQRYYKYDADKNDYYTDDETRAADEATAQEAAAEAAAQAAATATAAAAAEADGVPGNPASAAPSRVPSRALSPAVSGRCQQNTVTKAVLSAPSSRPSSTPSTPPLRASSAVGSPPPGDSAEGVKSSLVEKASTDNGADGVKDQASSSGDSAKVETSPSSPAGAAQSNETVAGKTLSRELPSADVPTAHPVPSVSGGSESASNGPADSPLVTTKTSIFRSGTLASRDKGLEELSGGGRGGGVGAAADTVATAHDQDLKKELLSLQKKLELAEKRIQDLTVQLVHAEQGMTDDERIANLTRDRDELSFQLKRQEEEIAELEEGLEAAAVEKEGALLQAEKNKELAADIKLQYENLLVDKDLELAALREEMAQQQLQLRDSQRQQLDNQQLRERVFHYDKTFVQLKQLLLEVSMQKTAKEEEVNALLEFQREASERIDELENGAADDAQLLQICEEQQVKQMELIDIQQQQLQSLVSHLQEANGQRMTYQQAFDRLSRVFKDKEAKNRAAIDALQSENETLRMKTEHLQGLTVPRWQRVYSLKHRQRGERKRSQGVETREVGDDKEQFEKEEEERDVGRVATVAEEAQEDELESLQIQVASLSLQNSQKVVWLGCRDEKLRLLRMALPEEYTKQIERTTEGVLALHASAFHCFLYLNHINAVYIHPLFTDAADNPRVGRRAVGKTAIKEQGFIRWLVSSVVSVSRLARALTLLLYHLRTSSASVSSASSLMEQLVSPEGAACALVFSALRQTTKLLASASACTLSSSFSLDGVEETTQSLSAFLPPLCTALLFENEMSGAAFRSVSDQAPSGATSSASSASAARAPLLSLLPLVTTILHSSRALALLGVAATCVVEVDALQDGGRGVSATNRNAAVDARRKWGELLVVVSSALTALPPPLPAVQEGVQGMALSTSASEGERNGDTLSISPAHERRQTHAEFEEAKDFGAWLLTSVRLRNVTREGDAEKREGMEGEGEGEKGEEKEGEMRKDGGGGGAFGLEDVYQALGRVVSLLADAPELREARFLPDKSYETLMAFAARFDPTENTMPTLATDMPGRRVWDLPAESVQTRLAESEKLEKKLKDTEEEKEKLRSELEEHERAVAEKKEAAAKWERLYSSARPKAESYDQVEAQLQRVLQEKSTYLHMLDATRRKVELTSTEAHQLRHDKRELSVHVQDLTRRLEALKKISISATSGGDVEQIQIMRNIIRKQELELMDVRLATACKQVAKQEQDILDALRELGRPELARQASVFSRVSSLAHDLRRDFDSLASSPGVHASKLGVSLPNSVQKLFNNETLKTQMEEAEQDALDIGPDAGVQLLDEYRRLQSAVLLHAFQVPVWNPSAPPEENRTKLKRYRNEHDALQLQMLSLARRVDRLFSRLGGGLNGGFGEHADLSSSRYIRRFTALANAVSPASCVAPEMFSVLSSHAHSAATSTAKKEKGAKGGGKETEEDRASDGNAGERTLEAIRAVSSLALTKAPVMRLTLPGGPHWQSACGARSTLSATTGEDAAQVENEDEQKKAARVAKAKRESQSNLVQKLVVTEEQLTTLYKKIAGF</sequence>
<feature type="compositionally biased region" description="Low complexity" evidence="2">
    <location>
        <begin position="61"/>
        <end position="88"/>
    </location>
</feature>
<proteinExistence type="predicted"/>
<accession>A0A0F7V306</accession>
<feature type="coiled-coil region" evidence="1">
    <location>
        <begin position="1076"/>
        <end position="1127"/>
    </location>
</feature>
<protein>
    <submittedName>
        <fullName evidence="3">Uncharacterized protein</fullName>
    </submittedName>
</protein>
<feature type="compositionally biased region" description="Basic and acidic residues" evidence="2">
    <location>
        <begin position="562"/>
        <end position="579"/>
    </location>
</feature>
<evidence type="ECO:0000313" key="3">
    <source>
        <dbReference type="EMBL" id="CEL75661.1"/>
    </source>
</evidence>
<evidence type="ECO:0000256" key="1">
    <source>
        <dbReference type="SAM" id="Coils"/>
    </source>
</evidence>
<feature type="region of interest" description="Disordered" evidence="2">
    <location>
        <begin position="61"/>
        <end position="236"/>
    </location>
</feature>
<feature type="region of interest" description="Disordered" evidence="2">
    <location>
        <begin position="558"/>
        <end position="587"/>
    </location>
</feature>
<feature type="coiled-coil region" evidence="1">
    <location>
        <begin position="267"/>
        <end position="395"/>
    </location>
</feature>
<dbReference type="EMBL" id="LN714499">
    <property type="protein sequence ID" value="CEL75661.1"/>
    <property type="molecule type" value="Genomic_DNA"/>
</dbReference>
<reference evidence="3" key="1">
    <citation type="journal article" date="2015" name="PLoS ONE">
        <title>Comprehensive Evaluation of Toxoplasma gondii VEG and Neospora caninum LIV Genomes with Tachyzoite Stage Transcriptome and Proteome Defines Novel Transcript Features.</title>
        <authorList>
            <person name="Ramaprasad A."/>
            <person name="Mourier T."/>
            <person name="Naeem R."/>
            <person name="Malas T.B."/>
            <person name="Moussa E."/>
            <person name="Panigrahi A."/>
            <person name="Vermont S.J."/>
            <person name="Otto T.D."/>
            <person name="Wastling J."/>
            <person name="Pain A."/>
        </authorList>
    </citation>
    <scope>NUCLEOTIDE SEQUENCE</scope>
    <source>
        <strain evidence="3">VEG</strain>
    </source>
</reference>
<feature type="compositionally biased region" description="Basic and acidic residues" evidence="2">
    <location>
        <begin position="1450"/>
        <end position="1469"/>
    </location>
</feature>
<feature type="region of interest" description="Disordered" evidence="2">
    <location>
        <begin position="973"/>
        <end position="1005"/>
    </location>
</feature>
<evidence type="ECO:0000256" key="2">
    <source>
        <dbReference type="SAM" id="MobiDB-lite"/>
    </source>
</evidence>
<feature type="compositionally biased region" description="Polar residues" evidence="2">
    <location>
        <begin position="208"/>
        <end position="236"/>
    </location>
</feature>
<feature type="compositionally biased region" description="Polar residues" evidence="2">
    <location>
        <begin position="157"/>
        <end position="183"/>
    </location>
</feature>
<feature type="compositionally biased region" description="Basic and acidic residues" evidence="2">
    <location>
        <begin position="973"/>
        <end position="1003"/>
    </location>
</feature>
<name>A0A0F7V306_TOXGV</name>
<keyword evidence="1" id="KW-0175">Coiled coil</keyword>
<feature type="compositionally biased region" description="Low complexity" evidence="2">
    <location>
        <begin position="103"/>
        <end position="123"/>
    </location>
</feature>
<feature type="region of interest" description="Disordered" evidence="2">
    <location>
        <begin position="922"/>
        <end position="950"/>
    </location>
</feature>